<dbReference type="PANTHER" id="PTHR10174:SF130">
    <property type="entry name" value="ALPHA-TOCOPHEROL TRANSFER PROTEIN-LIKE"/>
    <property type="match status" value="1"/>
</dbReference>
<dbReference type="SUPFAM" id="SSF46938">
    <property type="entry name" value="CRAL/TRIO N-terminal domain"/>
    <property type="match status" value="1"/>
</dbReference>
<dbReference type="EMBL" id="KK120701">
    <property type="protein sequence ID" value="KFM78870.1"/>
    <property type="molecule type" value="Genomic_DNA"/>
</dbReference>
<name>A0A087UND1_STEMI</name>
<organism evidence="1 2">
    <name type="scientific">Stegodyphus mimosarum</name>
    <name type="common">African social velvet spider</name>
    <dbReference type="NCBI Taxonomy" id="407821"/>
    <lineage>
        <taxon>Eukaryota</taxon>
        <taxon>Metazoa</taxon>
        <taxon>Ecdysozoa</taxon>
        <taxon>Arthropoda</taxon>
        <taxon>Chelicerata</taxon>
        <taxon>Arachnida</taxon>
        <taxon>Araneae</taxon>
        <taxon>Araneomorphae</taxon>
        <taxon>Entelegynae</taxon>
        <taxon>Eresoidea</taxon>
        <taxon>Eresidae</taxon>
        <taxon>Stegodyphus</taxon>
    </lineage>
</organism>
<accession>A0A087UND1</accession>
<dbReference type="InterPro" id="IPR036273">
    <property type="entry name" value="CRAL/TRIO_N_dom_sf"/>
</dbReference>
<protein>
    <submittedName>
        <fullName evidence="1">Alpha-tocopherol transfer protein-like protein</fullName>
    </submittedName>
</protein>
<evidence type="ECO:0000313" key="1">
    <source>
        <dbReference type="EMBL" id="KFM78870.1"/>
    </source>
</evidence>
<dbReference type="AlphaFoldDB" id="A0A087UND1"/>
<dbReference type="PANTHER" id="PTHR10174">
    <property type="entry name" value="ALPHA-TOCOPHEROL TRANSFER PROTEIN-RELATED"/>
    <property type="match status" value="1"/>
</dbReference>
<reference evidence="1 2" key="1">
    <citation type="submission" date="2013-11" db="EMBL/GenBank/DDBJ databases">
        <title>Genome sequencing of Stegodyphus mimosarum.</title>
        <authorList>
            <person name="Bechsgaard J."/>
        </authorList>
    </citation>
    <scope>NUCLEOTIDE SEQUENCE [LARGE SCALE GENOMIC DNA]</scope>
</reference>
<proteinExistence type="predicted"/>
<keyword evidence="2" id="KW-1185">Reference proteome</keyword>
<dbReference type="Gene3D" id="1.10.8.20">
    <property type="entry name" value="N-terminal domain of phosphatidylinositol transfer protein sec14p"/>
    <property type="match status" value="1"/>
</dbReference>
<dbReference type="GO" id="GO:1902936">
    <property type="term" value="F:phosphatidylinositol bisphosphate binding"/>
    <property type="evidence" value="ECO:0007669"/>
    <property type="project" value="TreeGrafter"/>
</dbReference>
<dbReference type="OrthoDB" id="75724at2759"/>
<dbReference type="GO" id="GO:0016020">
    <property type="term" value="C:membrane"/>
    <property type="evidence" value="ECO:0007669"/>
    <property type="project" value="TreeGrafter"/>
</dbReference>
<sequence>MAFQPLPFLLKGLTPELETKAFSELGETPNVRNNALEELKELIKQKSNFEPFMEDIFLMSFLRWSKFNVQKAFKALYDFYMLKEKHSGVYLDVKPSDLVNVLELNHLTIMPLRDPDGCNLGILRVITTSKLLQLKNCMLQFCAWA</sequence>
<evidence type="ECO:0000313" key="2">
    <source>
        <dbReference type="Proteomes" id="UP000054359"/>
    </source>
</evidence>
<feature type="non-terminal residue" evidence="1">
    <location>
        <position position="145"/>
    </location>
</feature>
<dbReference type="Proteomes" id="UP000054359">
    <property type="component" value="Unassembled WGS sequence"/>
</dbReference>
<dbReference type="OMA" id="EPFMEDI"/>
<gene>
    <name evidence="1" type="ORF">X975_22169</name>
</gene>
<dbReference type="STRING" id="407821.A0A087UND1"/>